<dbReference type="HOGENOM" id="CLU_2006390_0_0_1"/>
<dbReference type="RefSeq" id="XP_009028784.1">
    <property type="nucleotide sequence ID" value="XM_009030536.1"/>
</dbReference>
<gene>
    <name evidence="2" type="primary">20208055</name>
    <name evidence="1" type="ORF">HELRODRAFT_181306</name>
</gene>
<reference evidence="3" key="1">
    <citation type="submission" date="2012-12" db="EMBL/GenBank/DDBJ databases">
        <authorList>
            <person name="Hellsten U."/>
            <person name="Grimwood J."/>
            <person name="Chapman J.A."/>
            <person name="Shapiro H."/>
            <person name="Aerts A."/>
            <person name="Otillar R.P."/>
            <person name="Terry A.Y."/>
            <person name="Boore J.L."/>
            <person name="Simakov O."/>
            <person name="Marletaz F."/>
            <person name="Cho S.-J."/>
            <person name="Edsinger-Gonzales E."/>
            <person name="Havlak P."/>
            <person name="Kuo D.-H."/>
            <person name="Larsson T."/>
            <person name="Lv J."/>
            <person name="Arendt D."/>
            <person name="Savage R."/>
            <person name="Osoegawa K."/>
            <person name="de Jong P."/>
            <person name="Lindberg D.R."/>
            <person name="Seaver E.C."/>
            <person name="Weisblat D.A."/>
            <person name="Putnam N.H."/>
            <person name="Grigoriev I.V."/>
            <person name="Rokhsar D.S."/>
        </authorList>
    </citation>
    <scope>NUCLEOTIDE SEQUENCE</scope>
</reference>
<organism evidence="2 3">
    <name type="scientific">Helobdella robusta</name>
    <name type="common">Californian leech</name>
    <dbReference type="NCBI Taxonomy" id="6412"/>
    <lineage>
        <taxon>Eukaryota</taxon>
        <taxon>Metazoa</taxon>
        <taxon>Spiralia</taxon>
        <taxon>Lophotrochozoa</taxon>
        <taxon>Annelida</taxon>
        <taxon>Clitellata</taxon>
        <taxon>Hirudinea</taxon>
        <taxon>Rhynchobdellida</taxon>
        <taxon>Glossiphoniidae</taxon>
        <taxon>Helobdella</taxon>
    </lineage>
</organism>
<dbReference type="CTD" id="20208055"/>
<dbReference type="EnsemblMetazoa" id="HelroT181306">
    <property type="protein sequence ID" value="HelroP181306"/>
    <property type="gene ID" value="HelroG181306"/>
</dbReference>
<proteinExistence type="predicted"/>
<evidence type="ECO:0000313" key="1">
    <source>
        <dbReference type="EMBL" id="ESN93188.1"/>
    </source>
</evidence>
<keyword evidence="3" id="KW-1185">Reference proteome</keyword>
<sequence length="124" mass="14058">MIHAKSTDKRVHYLCKNTQNKIISLLGQDRKCCLTSSAVFVIYSKTIIGDKVGMQSGKNKSEINSIIDLGLIIDSKLQFKEQVFCRIAKLILIRGKTGEEFWVIPALFIFSSMLKKTSSSHRYN</sequence>
<dbReference type="EMBL" id="AMQM01007534">
    <property type="status" value="NOT_ANNOTATED_CDS"/>
    <property type="molecule type" value="Genomic_DNA"/>
</dbReference>
<name>T1FGV6_HELRO</name>
<dbReference type="AlphaFoldDB" id="T1FGV6"/>
<reference evidence="2" key="3">
    <citation type="submission" date="2015-06" db="UniProtKB">
        <authorList>
            <consortium name="EnsemblMetazoa"/>
        </authorList>
    </citation>
    <scope>IDENTIFICATION</scope>
</reference>
<evidence type="ECO:0000313" key="3">
    <source>
        <dbReference type="Proteomes" id="UP000015101"/>
    </source>
</evidence>
<dbReference type="Proteomes" id="UP000015101">
    <property type="component" value="Unassembled WGS sequence"/>
</dbReference>
<protein>
    <submittedName>
        <fullName evidence="1 2">Uncharacterized protein</fullName>
    </submittedName>
</protein>
<reference evidence="1 3" key="2">
    <citation type="journal article" date="2013" name="Nature">
        <title>Insights into bilaterian evolution from three spiralian genomes.</title>
        <authorList>
            <person name="Simakov O."/>
            <person name="Marletaz F."/>
            <person name="Cho S.J."/>
            <person name="Edsinger-Gonzales E."/>
            <person name="Havlak P."/>
            <person name="Hellsten U."/>
            <person name="Kuo D.H."/>
            <person name="Larsson T."/>
            <person name="Lv J."/>
            <person name="Arendt D."/>
            <person name="Savage R."/>
            <person name="Osoegawa K."/>
            <person name="de Jong P."/>
            <person name="Grimwood J."/>
            <person name="Chapman J.A."/>
            <person name="Shapiro H."/>
            <person name="Aerts A."/>
            <person name="Otillar R.P."/>
            <person name="Terry A.Y."/>
            <person name="Boore J.L."/>
            <person name="Grigoriev I.V."/>
            <person name="Lindberg D.R."/>
            <person name="Seaver E.C."/>
            <person name="Weisblat D.A."/>
            <person name="Putnam N.H."/>
            <person name="Rokhsar D.S."/>
        </authorList>
    </citation>
    <scope>NUCLEOTIDE SEQUENCE</scope>
</reference>
<accession>T1FGV6</accession>
<dbReference type="EMBL" id="KB097635">
    <property type="protein sequence ID" value="ESN93188.1"/>
    <property type="molecule type" value="Genomic_DNA"/>
</dbReference>
<dbReference type="InParanoid" id="T1FGV6"/>
<dbReference type="GeneID" id="20208055"/>
<evidence type="ECO:0000313" key="2">
    <source>
        <dbReference type="EnsemblMetazoa" id="HelroP181306"/>
    </source>
</evidence>
<dbReference type="KEGG" id="hro:HELRODRAFT_181306"/>